<gene>
    <name evidence="17" type="ORF">K452DRAFT_247088</name>
</gene>
<dbReference type="InterPro" id="IPR015915">
    <property type="entry name" value="Kelch-typ_b-propeller"/>
</dbReference>
<dbReference type="InterPro" id="IPR041667">
    <property type="entry name" value="Cupin_8"/>
</dbReference>
<evidence type="ECO:0000256" key="7">
    <source>
        <dbReference type="ARBA" id="ARBA00022603"/>
    </source>
</evidence>
<evidence type="ECO:0000256" key="10">
    <source>
        <dbReference type="ARBA" id="ARBA00022694"/>
    </source>
</evidence>
<keyword evidence="7" id="KW-0489">Methyltransferase</keyword>
<evidence type="ECO:0000256" key="12">
    <source>
        <dbReference type="ARBA" id="ARBA00029750"/>
    </source>
</evidence>
<dbReference type="SUPFAM" id="SSF51197">
    <property type="entry name" value="Clavaminate synthase-like"/>
    <property type="match status" value="1"/>
</dbReference>
<comment type="similarity">
    <text evidence="3">Belongs to the methyltransferase superfamily. LCMT family.</text>
</comment>
<proteinExistence type="inferred from homology"/>
<evidence type="ECO:0000256" key="15">
    <source>
        <dbReference type="ARBA" id="ARBA00049250"/>
    </source>
</evidence>
<evidence type="ECO:0000256" key="4">
    <source>
        <dbReference type="ARBA" id="ARBA00012155"/>
    </source>
</evidence>
<dbReference type="EMBL" id="ML995481">
    <property type="protein sequence ID" value="KAF2143728.1"/>
    <property type="molecule type" value="Genomic_DNA"/>
</dbReference>
<dbReference type="SUPFAM" id="SSF53335">
    <property type="entry name" value="S-adenosyl-L-methionine-dependent methyltransferases"/>
    <property type="match status" value="1"/>
</dbReference>
<dbReference type="GO" id="GO:0008175">
    <property type="term" value="F:tRNA methyltransferase activity"/>
    <property type="evidence" value="ECO:0007669"/>
    <property type="project" value="TreeGrafter"/>
</dbReference>
<evidence type="ECO:0000256" key="8">
    <source>
        <dbReference type="ARBA" id="ARBA00022679"/>
    </source>
</evidence>
<dbReference type="UniPathway" id="UPA00375"/>
<dbReference type="Gene3D" id="2.120.10.80">
    <property type="entry name" value="Kelch-type beta propeller"/>
    <property type="match status" value="1"/>
</dbReference>
<evidence type="ECO:0000256" key="5">
    <source>
        <dbReference type="ARBA" id="ARBA00012779"/>
    </source>
</evidence>
<dbReference type="SUPFAM" id="SSF50965">
    <property type="entry name" value="Galactose oxidase, central domain"/>
    <property type="match status" value="1"/>
</dbReference>
<dbReference type="AlphaFoldDB" id="A0A6A6BJC7"/>
<dbReference type="PROSITE" id="PS51184">
    <property type="entry name" value="JMJC"/>
    <property type="match status" value="1"/>
</dbReference>
<keyword evidence="8" id="KW-0808">Transferase</keyword>
<evidence type="ECO:0000256" key="11">
    <source>
        <dbReference type="ARBA" id="ARBA00025588"/>
    </source>
</evidence>
<dbReference type="GeneID" id="54295539"/>
<dbReference type="EC" id="2.3.1.231" evidence="4"/>
<dbReference type="Gene3D" id="6.10.140.1470">
    <property type="match status" value="1"/>
</dbReference>
<evidence type="ECO:0000256" key="9">
    <source>
        <dbReference type="ARBA" id="ARBA00022691"/>
    </source>
</evidence>
<dbReference type="Proteomes" id="UP000799438">
    <property type="component" value="Unassembled WGS sequence"/>
</dbReference>
<dbReference type="InterPro" id="IPR011043">
    <property type="entry name" value="Gal_Oxase/kelch_b-propeller"/>
</dbReference>
<dbReference type="Pfam" id="PF13621">
    <property type="entry name" value="Cupin_8"/>
    <property type="match status" value="1"/>
</dbReference>
<dbReference type="OrthoDB" id="47172at2759"/>
<dbReference type="InterPro" id="IPR007213">
    <property type="entry name" value="Ppm1/Ppm2/Tcmp"/>
</dbReference>
<dbReference type="Pfam" id="PF13418">
    <property type="entry name" value="Beta-prop_TYW4"/>
    <property type="match status" value="1"/>
</dbReference>
<dbReference type="Gene3D" id="3.40.50.150">
    <property type="entry name" value="Vaccinia Virus protein VP39"/>
    <property type="match status" value="1"/>
</dbReference>
<dbReference type="Gene3D" id="2.60.120.650">
    <property type="entry name" value="Cupin"/>
    <property type="match status" value="1"/>
</dbReference>
<dbReference type="InterPro" id="IPR029063">
    <property type="entry name" value="SAM-dependent_MTases_sf"/>
</dbReference>
<feature type="domain" description="JmjC" evidence="16">
    <location>
        <begin position="798"/>
        <end position="940"/>
    </location>
</feature>
<dbReference type="EC" id="2.1.1.290" evidence="5"/>
<evidence type="ECO:0000313" key="17">
    <source>
        <dbReference type="EMBL" id="KAF2143728.1"/>
    </source>
</evidence>
<dbReference type="PANTHER" id="PTHR46529:SF1">
    <property type="entry name" value="TRNA WYBUTOSINE-SYNTHESIZING PROTEIN 4"/>
    <property type="match status" value="1"/>
</dbReference>
<dbReference type="InterPro" id="IPR003347">
    <property type="entry name" value="JmjC_dom"/>
</dbReference>
<dbReference type="GO" id="GO:0030488">
    <property type="term" value="P:tRNA methylation"/>
    <property type="evidence" value="ECO:0007669"/>
    <property type="project" value="TreeGrafter"/>
</dbReference>
<dbReference type="GO" id="GO:0031591">
    <property type="term" value="P:wybutosine biosynthetic process"/>
    <property type="evidence" value="ECO:0007669"/>
    <property type="project" value="TreeGrafter"/>
</dbReference>
<evidence type="ECO:0000313" key="18">
    <source>
        <dbReference type="Proteomes" id="UP000799438"/>
    </source>
</evidence>
<comment type="pathway">
    <text evidence="2">tRNA modification; wybutosine-tRNA(Phe) biosynthesis.</text>
</comment>
<dbReference type="RefSeq" id="XP_033399440.1">
    <property type="nucleotide sequence ID" value="XM_033538043.1"/>
</dbReference>
<evidence type="ECO:0000256" key="13">
    <source>
        <dbReference type="ARBA" id="ARBA00030231"/>
    </source>
</evidence>
<evidence type="ECO:0000256" key="1">
    <source>
        <dbReference type="ARBA" id="ARBA00001806"/>
    </source>
</evidence>
<comment type="catalytic activity">
    <reaction evidence="1">
        <text>7-[(3S)-3-amino-3-carboxypropyl]wyosine(37) in tRNA(Phe) + S-adenosyl-L-methionine = 7-[(3S)-(3-amino-3-methoxycarbonyl)propyl]wyosine(37) in tRNA(Phe) + S-adenosyl-L-homocysteine</text>
        <dbReference type="Rhea" id="RHEA:36903"/>
        <dbReference type="Rhea" id="RHEA-COMP:10379"/>
        <dbReference type="Rhea" id="RHEA-COMP:11844"/>
        <dbReference type="ChEBI" id="CHEBI:57856"/>
        <dbReference type="ChEBI" id="CHEBI:59789"/>
        <dbReference type="ChEBI" id="CHEBI:73543"/>
        <dbReference type="ChEBI" id="CHEBI:74275"/>
        <dbReference type="EC" id="2.1.1.290"/>
    </reaction>
</comment>
<keyword evidence="9" id="KW-0949">S-adenosyl-L-methionine</keyword>
<evidence type="ECO:0000256" key="6">
    <source>
        <dbReference type="ARBA" id="ARBA00018045"/>
    </source>
</evidence>
<dbReference type="PANTHER" id="PTHR46529">
    <property type="entry name" value="TRNA WYBUTOSINE-SYNTHESIZING PROTEIN 4"/>
    <property type="match status" value="1"/>
</dbReference>
<protein>
    <recommendedName>
        <fullName evidence="6">tRNA wybutosine-synthesizing protein 4</fullName>
        <ecNumber evidence="5">2.1.1.290</ecNumber>
        <ecNumber evidence="4">2.3.1.231</ecNumber>
    </recommendedName>
    <alternativeName>
        <fullName evidence="13">Leucine carboxyl methyltransferase 2</fullName>
    </alternativeName>
    <alternativeName>
        <fullName evidence="14">tRNA(Phe) (7-(3-amino-3-(methoxycarbonyl)propyl)wyosine(37)-N)-methoxycarbonyltransferase</fullName>
    </alternativeName>
    <alternativeName>
        <fullName evidence="12">tRNA(Phe) (7-(3-amino-3-carboxypropyl)wyosine(37)-O)-methyltransferase</fullName>
    </alternativeName>
</protein>
<evidence type="ECO:0000259" key="16">
    <source>
        <dbReference type="PROSITE" id="PS51184"/>
    </source>
</evidence>
<evidence type="ECO:0000256" key="14">
    <source>
        <dbReference type="ARBA" id="ARBA00030847"/>
    </source>
</evidence>
<evidence type="ECO:0000256" key="3">
    <source>
        <dbReference type="ARBA" id="ARBA00010703"/>
    </source>
</evidence>
<comment type="catalytic activity">
    <reaction evidence="15">
        <text>7-[(3S)-(3-amino-3-methoxycarbonyl)propyl]wyosine(37) in tRNA(Phe) + S-adenosyl-L-methionine + CO2 = wybutosine(37) in tRNA(Phe) + S-adenosyl-L-homocysteine + 2 H(+)</text>
        <dbReference type="Rhea" id="RHEA:37119"/>
        <dbReference type="Rhea" id="RHEA-COMP:11844"/>
        <dbReference type="Rhea" id="RHEA-COMP:11847"/>
        <dbReference type="ChEBI" id="CHEBI:15378"/>
        <dbReference type="ChEBI" id="CHEBI:16526"/>
        <dbReference type="ChEBI" id="CHEBI:57856"/>
        <dbReference type="ChEBI" id="CHEBI:59789"/>
        <dbReference type="ChEBI" id="CHEBI:73544"/>
        <dbReference type="ChEBI" id="CHEBI:74275"/>
        <dbReference type="EC" id="2.3.1.231"/>
    </reaction>
</comment>
<evidence type="ECO:0000256" key="2">
    <source>
        <dbReference type="ARBA" id="ARBA00004797"/>
    </source>
</evidence>
<organism evidence="17 18">
    <name type="scientific">Aplosporella prunicola CBS 121167</name>
    <dbReference type="NCBI Taxonomy" id="1176127"/>
    <lineage>
        <taxon>Eukaryota</taxon>
        <taxon>Fungi</taxon>
        <taxon>Dikarya</taxon>
        <taxon>Ascomycota</taxon>
        <taxon>Pezizomycotina</taxon>
        <taxon>Dothideomycetes</taxon>
        <taxon>Dothideomycetes incertae sedis</taxon>
        <taxon>Botryosphaeriales</taxon>
        <taxon>Aplosporellaceae</taxon>
        <taxon>Aplosporella</taxon>
    </lineage>
</organism>
<keyword evidence="18" id="KW-1185">Reference proteome</keyword>
<name>A0A6A6BJC7_9PEZI</name>
<accession>A0A6A6BJC7</accession>
<reference evidence="17" key="1">
    <citation type="journal article" date="2020" name="Stud. Mycol.">
        <title>101 Dothideomycetes genomes: a test case for predicting lifestyles and emergence of pathogens.</title>
        <authorList>
            <person name="Haridas S."/>
            <person name="Albert R."/>
            <person name="Binder M."/>
            <person name="Bloem J."/>
            <person name="Labutti K."/>
            <person name="Salamov A."/>
            <person name="Andreopoulos B."/>
            <person name="Baker S."/>
            <person name="Barry K."/>
            <person name="Bills G."/>
            <person name="Bluhm B."/>
            <person name="Cannon C."/>
            <person name="Castanera R."/>
            <person name="Culley D."/>
            <person name="Daum C."/>
            <person name="Ezra D."/>
            <person name="Gonzalez J."/>
            <person name="Henrissat B."/>
            <person name="Kuo A."/>
            <person name="Liang C."/>
            <person name="Lipzen A."/>
            <person name="Lutzoni F."/>
            <person name="Magnuson J."/>
            <person name="Mondo S."/>
            <person name="Nolan M."/>
            <person name="Ohm R."/>
            <person name="Pangilinan J."/>
            <person name="Park H.-J."/>
            <person name="Ramirez L."/>
            <person name="Alfaro M."/>
            <person name="Sun H."/>
            <person name="Tritt A."/>
            <person name="Yoshinaga Y."/>
            <person name="Zwiers L.-H."/>
            <person name="Turgeon B."/>
            <person name="Goodwin S."/>
            <person name="Spatafora J."/>
            <person name="Crous P."/>
            <person name="Grigoriev I."/>
        </authorList>
    </citation>
    <scope>NUCLEOTIDE SEQUENCE</scope>
    <source>
        <strain evidence="17">CBS 121167</strain>
    </source>
</reference>
<keyword evidence="10" id="KW-0819">tRNA processing</keyword>
<comment type="function">
    <text evidence="11">Probable S-adenosyl-L-methionine-dependent methyltransferase that acts as a component of the wybutosine biosynthesis pathway. Wybutosine is a hyper modified guanosine with a tricyclic base found at the 3'-position adjacent to the anticodon of eukaryotic phenylalanine tRNA. May methylate the carboxyl group of leucine residues to form alpha-leucine ester residues.</text>
</comment>
<dbReference type="Pfam" id="PF04072">
    <property type="entry name" value="LCM"/>
    <property type="match status" value="1"/>
</dbReference>
<sequence>MLTNDSSIVSKRSVVKLYNADHPDFFRPFVGKHHRRNPLINRGYWLRMRAVEHTVKNFLQEPSDREKVVINLGCGHDPLPFILLHKYPELAGKATFVDVDYPQLMHKKRACIARDDELQTIFPFLKSGTTPTPDLWKAGPYLAVGCDLRQLSHLQRILEEQVQIHDRAVLFVAEVSIAYMDVKSADSVITWASYFKDARFCILEQTLPDGPNHPFAKTLLSHFAKLQAHLKVVYEYPTLGAQKRRFLNIGWSQVDVRCLWELWADEDFINAADRKALDKIEPFDEWEEFALYANHYLLLVARTEAAAIESKSATAGAQEPKAVEIPIQARAKLEKTTHTQDQTVSRRFGALFHIGQNLHHHGGYGAQTRLHDCDVYSATGEFEGPKELPAKLPLMCHTITNLNDHESLLVCGRASPSRAASECWLLTNQTYSRVDDLSPARYRHCAAPILLPAEGITEQGVLVFGGKIGTGKVLRDWCFWSNERGWQSVQSDDLLPAPRFGAAMAVFEGSTTSGVLMGGMTSDGLVIGDIWEWRLHWDNGVHVTCKNRTDELGQIKNLEYGRFGANLVPCPELGEASFLLIGGIAKDRLQRREDEIIVIKIHEKLSVSRLSLPQPESLRPLFVGVESARLSGNKILLAGGGAVCFAMGSFTNTSSSVLTINPAIPEEIAPDPVAKAKSGEEVCPTTDPTELNVTDVKRVRVGTEEDFDDLISKGQPAIIEGLNVGACTQLWTPEYLKERLGSERHVIVDSNPTEKMTPMTKSLSSIEQPFGEFMDSVSAGGTTYLRSVVDKQPTKLHDDLPTLAPDFQLPSALSRVARRLHSSPLCISGAVAPWLHYDVLANVVFQIRGTRRLRLFAPADAPQLAYAPGASSSDADAFASELARTLRPLDARLRPGDALFLPPAWSHGARPEDGPSIAVKCFWRDLEPGTYAAGGDVAGYEEGRKAIDRVAQAFEGLPRGLRVFYASRMAAELKERVEMGR</sequence>